<proteinExistence type="predicted"/>
<protein>
    <submittedName>
        <fullName evidence="1">Uncharacterized protein</fullName>
    </submittedName>
</protein>
<organism evidence="1">
    <name type="scientific">Pseudomonas phage HRDY3</name>
    <dbReference type="NCBI Taxonomy" id="3236930"/>
    <lineage>
        <taxon>Viruses</taxon>
    </lineage>
</organism>
<reference evidence="1" key="1">
    <citation type="submission" date="2024-07" db="EMBL/GenBank/DDBJ databases">
        <authorList>
            <person name="Bringhurst R.M."/>
            <person name="Homer T.E."/>
        </authorList>
    </citation>
    <scope>NUCLEOTIDE SEQUENCE</scope>
</reference>
<name>A0AB39CEM4_9VIRU</name>
<dbReference type="EMBL" id="PQ015379">
    <property type="protein sequence ID" value="XDJ15334.1"/>
    <property type="molecule type" value="Genomic_DNA"/>
</dbReference>
<sequence length="110" mass="12272">MTDKVICIKTKRVMESSDVPQKFPALAQRVIESEAGWGTRPDGFLVALDIDAFNRRANEIVSAGTYAEYSRVDGEPVPCYVTAETHAKLVEGNGSVWLHLKPNDYSWKVE</sequence>
<accession>A0AB39CEM4</accession>
<evidence type="ECO:0000313" key="1">
    <source>
        <dbReference type="EMBL" id="XDJ15334.1"/>
    </source>
</evidence>